<name>A0AAN6WHB8_9PEZI</name>
<keyword evidence="1" id="KW-0472">Membrane</keyword>
<dbReference type="EMBL" id="MU866098">
    <property type="protein sequence ID" value="KAK4180447.1"/>
    <property type="molecule type" value="Genomic_DNA"/>
</dbReference>
<reference evidence="2" key="1">
    <citation type="journal article" date="2023" name="Mol. Phylogenet. Evol.">
        <title>Genome-scale phylogeny and comparative genomics of the fungal order Sordariales.</title>
        <authorList>
            <person name="Hensen N."/>
            <person name="Bonometti L."/>
            <person name="Westerberg I."/>
            <person name="Brannstrom I.O."/>
            <person name="Guillou S."/>
            <person name="Cros-Aarteil S."/>
            <person name="Calhoun S."/>
            <person name="Haridas S."/>
            <person name="Kuo A."/>
            <person name="Mondo S."/>
            <person name="Pangilinan J."/>
            <person name="Riley R."/>
            <person name="LaButti K."/>
            <person name="Andreopoulos B."/>
            <person name="Lipzen A."/>
            <person name="Chen C."/>
            <person name="Yan M."/>
            <person name="Daum C."/>
            <person name="Ng V."/>
            <person name="Clum A."/>
            <person name="Steindorff A."/>
            <person name="Ohm R.A."/>
            <person name="Martin F."/>
            <person name="Silar P."/>
            <person name="Natvig D.O."/>
            <person name="Lalanne C."/>
            <person name="Gautier V."/>
            <person name="Ament-Velasquez S.L."/>
            <person name="Kruys A."/>
            <person name="Hutchinson M.I."/>
            <person name="Powell A.J."/>
            <person name="Barry K."/>
            <person name="Miller A.N."/>
            <person name="Grigoriev I.V."/>
            <person name="Debuchy R."/>
            <person name="Gladieux P."/>
            <person name="Hiltunen Thoren M."/>
            <person name="Johannesson H."/>
        </authorList>
    </citation>
    <scope>NUCLEOTIDE SEQUENCE</scope>
    <source>
        <strain evidence="2">CBS 892.96</strain>
    </source>
</reference>
<accession>A0AAN6WHB8</accession>
<evidence type="ECO:0000313" key="3">
    <source>
        <dbReference type="Proteomes" id="UP001302321"/>
    </source>
</evidence>
<feature type="transmembrane region" description="Helical" evidence="1">
    <location>
        <begin position="270"/>
        <end position="293"/>
    </location>
</feature>
<dbReference type="Proteomes" id="UP001302321">
    <property type="component" value="Unassembled WGS sequence"/>
</dbReference>
<organism evidence="2 3">
    <name type="scientific">Triangularia setosa</name>
    <dbReference type="NCBI Taxonomy" id="2587417"/>
    <lineage>
        <taxon>Eukaryota</taxon>
        <taxon>Fungi</taxon>
        <taxon>Dikarya</taxon>
        <taxon>Ascomycota</taxon>
        <taxon>Pezizomycotina</taxon>
        <taxon>Sordariomycetes</taxon>
        <taxon>Sordariomycetidae</taxon>
        <taxon>Sordariales</taxon>
        <taxon>Podosporaceae</taxon>
        <taxon>Triangularia</taxon>
    </lineage>
</organism>
<reference evidence="2" key="2">
    <citation type="submission" date="2023-05" db="EMBL/GenBank/DDBJ databases">
        <authorList>
            <consortium name="Lawrence Berkeley National Laboratory"/>
            <person name="Steindorff A."/>
            <person name="Hensen N."/>
            <person name="Bonometti L."/>
            <person name="Westerberg I."/>
            <person name="Brannstrom I.O."/>
            <person name="Guillou S."/>
            <person name="Cros-Aarteil S."/>
            <person name="Calhoun S."/>
            <person name="Haridas S."/>
            <person name="Kuo A."/>
            <person name="Mondo S."/>
            <person name="Pangilinan J."/>
            <person name="Riley R."/>
            <person name="Labutti K."/>
            <person name="Andreopoulos B."/>
            <person name="Lipzen A."/>
            <person name="Chen C."/>
            <person name="Yanf M."/>
            <person name="Daum C."/>
            <person name="Ng V."/>
            <person name="Clum A."/>
            <person name="Ohm R."/>
            <person name="Martin F."/>
            <person name="Silar P."/>
            <person name="Natvig D."/>
            <person name="Lalanne C."/>
            <person name="Gautier V."/>
            <person name="Ament-Velasquez S.L."/>
            <person name="Kruys A."/>
            <person name="Hutchinson M.I."/>
            <person name="Powell A.J."/>
            <person name="Barry K."/>
            <person name="Miller A.N."/>
            <person name="Grigoriev I.V."/>
            <person name="Debuchy R."/>
            <person name="Gladieux P."/>
            <person name="Thoren M.H."/>
            <person name="Johannesson H."/>
        </authorList>
    </citation>
    <scope>NUCLEOTIDE SEQUENCE</scope>
    <source>
        <strain evidence="2">CBS 892.96</strain>
    </source>
</reference>
<proteinExistence type="predicted"/>
<comment type="caution">
    <text evidence="2">The sequence shown here is derived from an EMBL/GenBank/DDBJ whole genome shotgun (WGS) entry which is preliminary data.</text>
</comment>
<evidence type="ECO:0000256" key="1">
    <source>
        <dbReference type="SAM" id="Phobius"/>
    </source>
</evidence>
<sequence>MTLEKTQLKGRRLIPRARNRTDRVHRDTIVQLCYHTCPLIHQSLRKSRRSFCCIVRQQFFLDRGVPVISRIPAKFQGIECRVYVLRVQHTLNHHAALAVTHVRGDNDGRESKAYTVVFGCSGGDALEYRQRLARFPKTISSPITIIKVFLQFERDRRFQEVEKRIIEGCLRQEDGSCGRGSEDFVSLYLDVTHLNNNLPTWLVQLERFIKSSATDFKVPHGEENDIDAETFLRTMADEYQIKINKCDMVLQGASLAFQMYRFGDGEQMKAVALLTMFFLPGTFFVTLLAVPQLKVLEDIGDFASWLWYLILFLPLTAIVLGAYGFWVKFYHPKDLADYKGMA</sequence>
<protein>
    <submittedName>
        <fullName evidence="2">Uncharacterized protein</fullName>
    </submittedName>
</protein>
<keyword evidence="1" id="KW-0812">Transmembrane</keyword>
<keyword evidence="1" id="KW-1133">Transmembrane helix</keyword>
<feature type="transmembrane region" description="Helical" evidence="1">
    <location>
        <begin position="305"/>
        <end position="326"/>
    </location>
</feature>
<gene>
    <name evidence="2" type="ORF">QBC36DRAFT_307221</name>
</gene>
<dbReference type="AlphaFoldDB" id="A0AAN6WHB8"/>
<evidence type="ECO:0000313" key="2">
    <source>
        <dbReference type="EMBL" id="KAK4180447.1"/>
    </source>
</evidence>
<keyword evidence="3" id="KW-1185">Reference proteome</keyword>